<proteinExistence type="predicted"/>
<gene>
    <name evidence="1" type="ORF">BJ684DRAFT_19925</name>
</gene>
<dbReference type="Proteomes" id="UP000267251">
    <property type="component" value="Unassembled WGS sequence"/>
</dbReference>
<dbReference type="EMBL" id="KZ987983">
    <property type="protein sequence ID" value="RKP13598.1"/>
    <property type="molecule type" value="Genomic_DNA"/>
</dbReference>
<organism evidence="1 2">
    <name type="scientific">Piptocephalis cylindrospora</name>
    <dbReference type="NCBI Taxonomy" id="1907219"/>
    <lineage>
        <taxon>Eukaryota</taxon>
        <taxon>Fungi</taxon>
        <taxon>Fungi incertae sedis</taxon>
        <taxon>Zoopagomycota</taxon>
        <taxon>Zoopagomycotina</taxon>
        <taxon>Zoopagomycetes</taxon>
        <taxon>Zoopagales</taxon>
        <taxon>Piptocephalidaceae</taxon>
        <taxon>Piptocephalis</taxon>
    </lineage>
</organism>
<keyword evidence="2" id="KW-1185">Reference proteome</keyword>
<sequence length="530" mass="58435">MSGCMCLGSASFRPLNGPYPLSCYLRTRRACRVNVGRALSSATSLHRALIQPPSSASHLSALANRALYQHPIPHPHVLHQLFQAAIRLILPSPRAYADQESRRTLTQVLRRLEPFVRPTQDHDSLILTCTYAAILADPSRTSEVRALINPAQSISLSTASTNLALNLESVLALGHLLRGNPKTALSSIYDASTRLSRLPMGFHLSKAFVMSICGVEFFRFSLLLALSICSDDPQSLIASGKVASFFLSSEYVYLSTPLLLSIFMGLGFGLKRLYAQSYFSTLPWNLFSSSFGINPSIHAVPLQGLSPSSHRRPPSSVLLPAWEMESWMLERAGLDAARFWWAIPDLREGILDLKVGKQTGERRPLRFASFLQDYSGRRRYFMLSVLLGLCRYEDVQGVREVHQILTQSGVPYDPTGAPRNLFDEMGVRSPLAIQSWTRTGFVTQSGEGGEKKHTGALIIHNNVPRAWTEAPKVSPEGGWKGWEASDFELVLQRMKPKPASGIPTEVLSTVGVFGSFFLSETLGCILATSC</sequence>
<evidence type="ECO:0000313" key="1">
    <source>
        <dbReference type="EMBL" id="RKP13598.1"/>
    </source>
</evidence>
<name>A0A4P9Y3R4_9FUNG</name>
<evidence type="ECO:0000313" key="2">
    <source>
        <dbReference type="Proteomes" id="UP000267251"/>
    </source>
</evidence>
<dbReference type="OrthoDB" id="10533563at2759"/>
<reference evidence="2" key="1">
    <citation type="journal article" date="2018" name="Nat. Microbiol.">
        <title>Leveraging single-cell genomics to expand the fungal tree of life.</title>
        <authorList>
            <person name="Ahrendt S.R."/>
            <person name="Quandt C.A."/>
            <person name="Ciobanu D."/>
            <person name="Clum A."/>
            <person name="Salamov A."/>
            <person name="Andreopoulos B."/>
            <person name="Cheng J.F."/>
            <person name="Woyke T."/>
            <person name="Pelin A."/>
            <person name="Henrissat B."/>
            <person name="Reynolds N.K."/>
            <person name="Benny G.L."/>
            <person name="Smith M.E."/>
            <person name="James T.Y."/>
            <person name="Grigoriev I.V."/>
        </authorList>
    </citation>
    <scope>NUCLEOTIDE SEQUENCE [LARGE SCALE GENOMIC DNA]</scope>
</reference>
<protein>
    <submittedName>
        <fullName evidence="1">Uncharacterized protein</fullName>
    </submittedName>
</protein>
<dbReference type="AlphaFoldDB" id="A0A4P9Y3R4"/>
<accession>A0A4P9Y3R4</accession>